<dbReference type="Gene3D" id="1.25.40.10">
    <property type="entry name" value="Tetratricopeptide repeat domain"/>
    <property type="match status" value="5"/>
</dbReference>
<dbReference type="PANTHER" id="PTHR47936">
    <property type="entry name" value="PPR_LONG DOMAIN-CONTAINING PROTEIN"/>
    <property type="match status" value="1"/>
</dbReference>
<feature type="repeat" description="PPR" evidence="3">
    <location>
        <begin position="307"/>
        <end position="341"/>
    </location>
</feature>
<feature type="repeat" description="PPR" evidence="3">
    <location>
        <begin position="272"/>
        <end position="306"/>
    </location>
</feature>
<dbReference type="Pfam" id="PF12854">
    <property type="entry name" value="PPR_1"/>
    <property type="match status" value="1"/>
</dbReference>
<accession>A0AAW2IMZ8</accession>
<dbReference type="InterPro" id="IPR011990">
    <property type="entry name" value="TPR-like_helical_dom_sf"/>
</dbReference>
<reference evidence="4" key="2">
    <citation type="journal article" date="2024" name="Plant">
        <title>Genomic evolution and insights into agronomic trait innovations of Sesamum species.</title>
        <authorList>
            <person name="Miao H."/>
            <person name="Wang L."/>
            <person name="Qu L."/>
            <person name="Liu H."/>
            <person name="Sun Y."/>
            <person name="Le M."/>
            <person name="Wang Q."/>
            <person name="Wei S."/>
            <person name="Zheng Y."/>
            <person name="Lin W."/>
            <person name="Duan Y."/>
            <person name="Cao H."/>
            <person name="Xiong S."/>
            <person name="Wang X."/>
            <person name="Wei L."/>
            <person name="Li C."/>
            <person name="Ma Q."/>
            <person name="Ju M."/>
            <person name="Zhao R."/>
            <person name="Li G."/>
            <person name="Mu C."/>
            <person name="Tian Q."/>
            <person name="Mei H."/>
            <person name="Zhang T."/>
            <person name="Gao T."/>
            <person name="Zhang H."/>
        </authorList>
    </citation>
    <scope>NUCLEOTIDE SEQUENCE</scope>
    <source>
        <strain evidence="4">G01</strain>
    </source>
</reference>
<keyword evidence="2" id="KW-0677">Repeat</keyword>
<comment type="similarity">
    <text evidence="1">Belongs to the PPR family. P subfamily.</text>
</comment>
<feature type="repeat" description="PPR" evidence="3">
    <location>
        <begin position="457"/>
        <end position="491"/>
    </location>
</feature>
<reference evidence="4" key="1">
    <citation type="submission" date="2020-06" db="EMBL/GenBank/DDBJ databases">
        <authorList>
            <person name="Li T."/>
            <person name="Hu X."/>
            <person name="Zhang T."/>
            <person name="Song X."/>
            <person name="Zhang H."/>
            <person name="Dai N."/>
            <person name="Sheng W."/>
            <person name="Hou X."/>
            <person name="Wei L."/>
        </authorList>
    </citation>
    <scope>NUCLEOTIDE SEQUENCE</scope>
    <source>
        <strain evidence="4">G01</strain>
        <tissue evidence="4">Leaf</tissue>
    </source>
</reference>
<dbReference type="Pfam" id="PF13041">
    <property type="entry name" value="PPR_2"/>
    <property type="match status" value="5"/>
</dbReference>
<dbReference type="PROSITE" id="PS51375">
    <property type="entry name" value="PPR"/>
    <property type="match status" value="8"/>
</dbReference>
<feature type="repeat" description="PPR" evidence="3">
    <location>
        <begin position="237"/>
        <end position="271"/>
    </location>
</feature>
<feature type="repeat" description="PPR" evidence="3">
    <location>
        <begin position="131"/>
        <end position="165"/>
    </location>
</feature>
<gene>
    <name evidence="4" type="ORF">Sangu_2908800</name>
</gene>
<dbReference type="GO" id="GO:0010019">
    <property type="term" value="P:chloroplast-nucleus signaling pathway"/>
    <property type="evidence" value="ECO:0007669"/>
    <property type="project" value="TreeGrafter"/>
</dbReference>
<dbReference type="PANTHER" id="PTHR47936:SF1">
    <property type="entry name" value="PENTATRICOPEPTIDE REPEAT-CONTAINING PROTEIN GUN1, CHLOROPLASTIC"/>
    <property type="match status" value="1"/>
</dbReference>
<proteinExistence type="inferred from homology"/>
<protein>
    <submittedName>
        <fullName evidence="4">Pentatricopeptide repeat-containing protein, mitochondrial</fullName>
    </submittedName>
</protein>
<dbReference type="EMBL" id="JACGWK010001747">
    <property type="protein sequence ID" value="KAL0283153.1"/>
    <property type="molecule type" value="Genomic_DNA"/>
</dbReference>
<dbReference type="GO" id="GO:0031930">
    <property type="term" value="P:mitochondria-nucleus signaling pathway"/>
    <property type="evidence" value="ECO:0007669"/>
    <property type="project" value="TreeGrafter"/>
</dbReference>
<sequence>MRNALWLAKVDNRDSGVHVLKKIRVSTMALIRRAFDANKTGTFAHPLSFLSSSLHDLSHKNMPFPPKPRIGFNCIHEVDDAVFLFREMLRMRPHPSVVQFTKLLDVIVKMQQYSVAVNLFDEMRQLGAPVNEYTLTIVINCYCLLNRVDFGFSILGSFFKRGYQPNVTTFTTLIKGLFLDDKVMEAERLFKKLLTRKLCEPNEVTILTVINGLCKAGHTLTAYDLLGLFDKTSFKPDVKSYSTVIDSLCKDRMVDDALQLLAKMVDNGISPNIVTYNSMLQGLCNFGRWKDAKNLITEMVDHKIPLNVITFGILVDAFCKEGMVKEAEDVVEIMMQRNMSPDVVTYTTLIDGYSLVGQIHKARKLLDSMPGRGLKPSIISYNSLINGYCKNGKVEEAWRLFLEIAEGLKLFKDMQAQHVTLDILTYNTMLNGLCMNKQIAEAFSFLDVMKDKGVNLDITTYSILIHGLCKDGKFEIARNLFNSLPSRGEDFHPIQLLCLCFLINHKAKLRWKLYGFVNVLFLSEILCRDGNFNPDPKNSPRTRPAWGGSGT</sequence>
<name>A0AAW2IMZ8_9LAMI</name>
<evidence type="ECO:0000313" key="4">
    <source>
        <dbReference type="EMBL" id="KAL0283153.1"/>
    </source>
</evidence>
<dbReference type="InterPro" id="IPR002885">
    <property type="entry name" value="PPR_rpt"/>
</dbReference>
<organism evidence="4">
    <name type="scientific">Sesamum angustifolium</name>
    <dbReference type="NCBI Taxonomy" id="2727405"/>
    <lineage>
        <taxon>Eukaryota</taxon>
        <taxon>Viridiplantae</taxon>
        <taxon>Streptophyta</taxon>
        <taxon>Embryophyta</taxon>
        <taxon>Tracheophyta</taxon>
        <taxon>Spermatophyta</taxon>
        <taxon>Magnoliopsida</taxon>
        <taxon>eudicotyledons</taxon>
        <taxon>Gunneridae</taxon>
        <taxon>Pentapetalae</taxon>
        <taxon>asterids</taxon>
        <taxon>lamiids</taxon>
        <taxon>Lamiales</taxon>
        <taxon>Pedaliaceae</taxon>
        <taxon>Sesamum</taxon>
    </lineage>
</organism>
<feature type="repeat" description="PPR" evidence="3">
    <location>
        <begin position="377"/>
        <end position="407"/>
    </location>
</feature>
<evidence type="ECO:0000256" key="3">
    <source>
        <dbReference type="PROSITE-ProRule" id="PRU00708"/>
    </source>
</evidence>
<evidence type="ECO:0000256" key="2">
    <source>
        <dbReference type="ARBA" id="ARBA00022737"/>
    </source>
</evidence>
<dbReference type="GO" id="GO:0009507">
    <property type="term" value="C:chloroplast"/>
    <property type="evidence" value="ECO:0007669"/>
    <property type="project" value="TreeGrafter"/>
</dbReference>
<comment type="caution">
    <text evidence="4">The sequence shown here is derived from an EMBL/GenBank/DDBJ whole genome shotgun (WGS) entry which is preliminary data.</text>
</comment>
<dbReference type="AlphaFoldDB" id="A0AAW2IMZ8"/>
<feature type="repeat" description="PPR" evidence="3">
    <location>
        <begin position="342"/>
        <end position="376"/>
    </location>
</feature>
<feature type="repeat" description="PPR" evidence="3">
    <location>
        <begin position="422"/>
        <end position="456"/>
    </location>
</feature>
<dbReference type="NCBIfam" id="TIGR00756">
    <property type="entry name" value="PPR"/>
    <property type="match status" value="10"/>
</dbReference>
<evidence type="ECO:0000256" key="1">
    <source>
        <dbReference type="ARBA" id="ARBA00007626"/>
    </source>
</evidence>